<accession>A0ABS9N8D7</accession>
<dbReference type="SUPFAM" id="SSF51294">
    <property type="entry name" value="Hedgehog/intein (Hint) domain"/>
    <property type="match status" value="1"/>
</dbReference>
<reference evidence="1 2" key="1">
    <citation type="submission" date="2022-01" db="EMBL/GenBank/DDBJ databases">
        <authorList>
            <person name="Riesco R."/>
            <person name="Trujillo M.E."/>
        </authorList>
    </citation>
    <scope>NUCLEOTIDE SEQUENCE [LARGE SCALE GENOMIC DNA]</scope>
    <source>
        <strain evidence="1 2">NIE79</strain>
    </source>
</reference>
<evidence type="ECO:0000313" key="2">
    <source>
        <dbReference type="Proteomes" id="UP001201629"/>
    </source>
</evidence>
<dbReference type="Proteomes" id="UP001201629">
    <property type="component" value="Unassembled WGS sequence"/>
</dbReference>
<proteinExistence type="predicted"/>
<organism evidence="1 2">
    <name type="scientific">Micromonospora trifolii</name>
    <dbReference type="NCBI Taxonomy" id="2911208"/>
    <lineage>
        <taxon>Bacteria</taxon>
        <taxon>Bacillati</taxon>
        <taxon>Actinomycetota</taxon>
        <taxon>Actinomycetes</taxon>
        <taxon>Micromonosporales</taxon>
        <taxon>Micromonosporaceae</taxon>
        <taxon>Micromonospora</taxon>
    </lineage>
</organism>
<sequence>MTDLFTSPFLPAAVLHVGQAVHVNARAAWLPATVTSLAAARVGVDYHLAVAPGRRRTEVVAPWRVRPADGVCLRPVRELRAGDDVLAFDGTTRTVAAIWPRRDRWWVISHADGAHAVVPPTAVLRLTDPTPTVTVHGIAL</sequence>
<name>A0ABS9N8D7_9ACTN</name>
<protein>
    <submittedName>
        <fullName evidence="1">Uncharacterized protein</fullName>
    </submittedName>
</protein>
<keyword evidence="2" id="KW-1185">Reference proteome</keyword>
<comment type="caution">
    <text evidence="1">The sequence shown here is derived from an EMBL/GenBank/DDBJ whole genome shotgun (WGS) entry which is preliminary data.</text>
</comment>
<gene>
    <name evidence="1" type="ORF">NIE79_004793</name>
</gene>
<dbReference type="EMBL" id="JAKKFD010000044">
    <property type="protein sequence ID" value="MCG5446225.1"/>
    <property type="molecule type" value="Genomic_DNA"/>
</dbReference>
<dbReference type="RefSeq" id="WP_238681149.1">
    <property type="nucleotide sequence ID" value="NZ_JAKKFD010000044.1"/>
</dbReference>
<evidence type="ECO:0000313" key="1">
    <source>
        <dbReference type="EMBL" id="MCG5446225.1"/>
    </source>
</evidence>
<dbReference type="InterPro" id="IPR036844">
    <property type="entry name" value="Hint_dom_sf"/>
</dbReference>